<dbReference type="GO" id="GO:0016787">
    <property type="term" value="F:hydrolase activity"/>
    <property type="evidence" value="ECO:0007669"/>
    <property type="project" value="InterPro"/>
</dbReference>
<evidence type="ECO:0000313" key="2">
    <source>
        <dbReference type="EMBL" id="MBR8826344.1"/>
    </source>
</evidence>
<accession>A0A941GLJ8</accession>
<dbReference type="EMBL" id="JADQBC010000001">
    <property type="protein sequence ID" value="MBR8826344.1"/>
    <property type="molecule type" value="Genomic_DNA"/>
</dbReference>
<dbReference type="Proteomes" id="UP000767446">
    <property type="component" value="Unassembled WGS sequence"/>
</dbReference>
<dbReference type="AlphaFoldDB" id="A0A941GLJ8"/>
<evidence type="ECO:0000313" key="3">
    <source>
        <dbReference type="Proteomes" id="UP000767446"/>
    </source>
</evidence>
<gene>
    <name evidence="2" type="ORF">DSM107014_00320</name>
</gene>
<sequence>MADIKKINEQLSIAPQLTPAEIDQLPELGFKSVLNLRSPAENGFLTEEAQQIEALGIAYTLTPVTLPSLNEALITQVVKQIDNLPKPALIHCGSALRAGYMVILYQATKEGMTLDAAKQWSNELGFDMMRNPQLNQHFEDYINKIIWRK</sequence>
<comment type="caution">
    <text evidence="2">The sequence shown here is derived from an EMBL/GenBank/DDBJ whole genome shotgun (WGS) entry which is preliminary data.</text>
</comment>
<protein>
    <submittedName>
        <fullName evidence="2">Protein tyrosine phosphatase family protein</fullName>
    </submittedName>
</protein>
<dbReference type="Pfam" id="PF04273">
    <property type="entry name" value="BLH_phosphatase"/>
    <property type="match status" value="1"/>
</dbReference>
<proteinExistence type="predicted"/>
<dbReference type="InterPro" id="IPR005939">
    <property type="entry name" value="BLH_phosphatase-like"/>
</dbReference>
<name>A0A941GLJ8_9CHRO</name>
<feature type="domain" description="Beta-lactamase hydrolase-like protein phosphatase-like" evidence="1">
    <location>
        <begin position="3"/>
        <end position="107"/>
    </location>
</feature>
<dbReference type="Gene3D" id="3.90.190.10">
    <property type="entry name" value="Protein tyrosine phosphatase superfamily"/>
    <property type="match status" value="1"/>
</dbReference>
<dbReference type="InterPro" id="IPR029021">
    <property type="entry name" value="Prot-tyrosine_phosphatase-like"/>
</dbReference>
<dbReference type="SUPFAM" id="SSF52799">
    <property type="entry name" value="(Phosphotyrosine protein) phosphatases II"/>
    <property type="match status" value="1"/>
</dbReference>
<evidence type="ECO:0000259" key="1">
    <source>
        <dbReference type="Pfam" id="PF04273"/>
    </source>
</evidence>
<organism evidence="2 3">
    <name type="scientific">Gomphosphaeria aponina SAG 52.96 = DSM 107014</name>
    <dbReference type="NCBI Taxonomy" id="1521640"/>
    <lineage>
        <taxon>Bacteria</taxon>
        <taxon>Bacillati</taxon>
        <taxon>Cyanobacteriota</taxon>
        <taxon>Cyanophyceae</taxon>
        <taxon>Oscillatoriophycideae</taxon>
        <taxon>Chroococcales</taxon>
        <taxon>Gomphosphaeriaceae</taxon>
        <taxon>Gomphosphaeria</taxon>
    </lineage>
</organism>
<dbReference type="CDD" id="cd14503">
    <property type="entry name" value="PTP-bact"/>
    <property type="match status" value="1"/>
</dbReference>
<reference evidence="2" key="1">
    <citation type="submission" date="2021-02" db="EMBL/GenBank/DDBJ databases">
        <title>Metagenome analyses of Stigonema ocellatum DSM 106950, Chlorogloea purpurea SAG 13.99 and Gomphosphaeria aponina DSM 107014.</title>
        <authorList>
            <person name="Marter P."/>
            <person name="Huang S."/>
        </authorList>
    </citation>
    <scope>NUCLEOTIDE SEQUENCE</scope>
    <source>
        <strain evidence="2">JP213</strain>
    </source>
</reference>